<dbReference type="GO" id="GO:0005737">
    <property type="term" value="C:cytoplasm"/>
    <property type="evidence" value="ECO:0007669"/>
    <property type="project" value="UniProtKB-SubCell"/>
</dbReference>
<evidence type="ECO:0000256" key="6">
    <source>
        <dbReference type="ARBA" id="ARBA00022990"/>
    </source>
</evidence>
<dbReference type="InterPro" id="IPR016024">
    <property type="entry name" value="ARM-type_fold"/>
</dbReference>
<proteinExistence type="predicted"/>
<keyword evidence="5" id="KW-0653">Protein transport</keyword>
<protein>
    <submittedName>
        <fullName evidence="9">Importin 4</fullName>
    </submittedName>
</protein>
<dbReference type="InterPro" id="IPR040122">
    <property type="entry name" value="Importin_beta"/>
</dbReference>
<feature type="domain" description="Importin subunit beta-1/Transportin-1-like TPR repeats" evidence="8">
    <location>
        <begin position="405"/>
        <end position="524"/>
    </location>
</feature>
<dbReference type="InterPro" id="IPR000357">
    <property type="entry name" value="HEAT"/>
</dbReference>
<evidence type="ECO:0000256" key="3">
    <source>
        <dbReference type="ARBA" id="ARBA00022490"/>
    </source>
</evidence>
<dbReference type="GO" id="GO:0006606">
    <property type="term" value="P:protein import into nucleus"/>
    <property type="evidence" value="ECO:0007669"/>
    <property type="project" value="InterPro"/>
</dbReference>
<reference evidence="9" key="1">
    <citation type="submission" date="2025-08" db="UniProtKB">
        <authorList>
            <consortium name="Ensembl"/>
        </authorList>
    </citation>
    <scope>IDENTIFICATION</scope>
</reference>
<evidence type="ECO:0000259" key="8">
    <source>
        <dbReference type="Pfam" id="PF25574"/>
    </source>
</evidence>
<dbReference type="SUPFAM" id="SSF48371">
    <property type="entry name" value="ARM repeat"/>
    <property type="match status" value="1"/>
</dbReference>
<accession>A0A8D2LLS9</accession>
<feature type="repeat" description="HEAT" evidence="7">
    <location>
        <begin position="885"/>
        <end position="923"/>
    </location>
</feature>
<dbReference type="FunFam" id="1.25.10.10:FF:000186">
    <property type="entry name" value="Importin 4"/>
    <property type="match status" value="1"/>
</dbReference>
<dbReference type="AlphaFoldDB" id="A0A8D2LLS9"/>
<dbReference type="OMA" id="VMPRIRH"/>
<evidence type="ECO:0000256" key="7">
    <source>
        <dbReference type="PROSITE-ProRule" id="PRU00103"/>
    </source>
</evidence>
<dbReference type="PROSITE" id="PS50077">
    <property type="entry name" value="HEAT_REPEAT"/>
    <property type="match status" value="2"/>
</dbReference>
<dbReference type="PANTHER" id="PTHR10527">
    <property type="entry name" value="IMPORTIN BETA"/>
    <property type="match status" value="1"/>
</dbReference>
<dbReference type="Gene3D" id="1.25.10.10">
    <property type="entry name" value="Leucine-rich Repeat Variant"/>
    <property type="match status" value="2"/>
</dbReference>
<dbReference type="InterPro" id="IPR021133">
    <property type="entry name" value="HEAT_type_2"/>
</dbReference>
<dbReference type="Proteomes" id="UP000694545">
    <property type="component" value="Unplaced"/>
</dbReference>
<dbReference type="GO" id="GO:0005634">
    <property type="term" value="C:nucleus"/>
    <property type="evidence" value="ECO:0007669"/>
    <property type="project" value="UniProtKB-SubCell"/>
</dbReference>
<keyword evidence="6" id="KW-0007">Acetylation</keyword>
<evidence type="ECO:0000256" key="2">
    <source>
        <dbReference type="ARBA" id="ARBA00022448"/>
    </source>
</evidence>
<keyword evidence="4" id="KW-0677">Repeat</keyword>
<reference evidence="9" key="2">
    <citation type="submission" date="2025-09" db="UniProtKB">
        <authorList>
            <consortium name="Ensembl"/>
        </authorList>
    </citation>
    <scope>IDENTIFICATION</scope>
</reference>
<comment type="subcellular location">
    <subcellularLocation>
        <location evidence="1">Cytoplasm</location>
    </subcellularLocation>
</comment>
<name>A0A8D2LLS9_VARKO</name>
<evidence type="ECO:0000313" key="10">
    <source>
        <dbReference type="Proteomes" id="UP000694545"/>
    </source>
</evidence>
<organism evidence="9 10">
    <name type="scientific">Varanus komodoensis</name>
    <name type="common">Komodo dragon</name>
    <dbReference type="NCBI Taxonomy" id="61221"/>
    <lineage>
        <taxon>Eukaryota</taxon>
        <taxon>Metazoa</taxon>
        <taxon>Chordata</taxon>
        <taxon>Craniata</taxon>
        <taxon>Vertebrata</taxon>
        <taxon>Euteleostomi</taxon>
        <taxon>Lepidosauria</taxon>
        <taxon>Squamata</taxon>
        <taxon>Bifurcata</taxon>
        <taxon>Unidentata</taxon>
        <taxon>Episquamata</taxon>
        <taxon>Toxicofera</taxon>
        <taxon>Anguimorpha</taxon>
        <taxon>Paleoanguimorpha</taxon>
        <taxon>Varanoidea</taxon>
        <taxon>Varanidae</taxon>
        <taxon>Varanus</taxon>
    </lineage>
</organism>
<dbReference type="InterPro" id="IPR058584">
    <property type="entry name" value="IMB1_TNPO1-like_TPR"/>
</dbReference>
<dbReference type="Pfam" id="PF25574">
    <property type="entry name" value="TPR_IMB1"/>
    <property type="match status" value="1"/>
</dbReference>
<keyword evidence="3" id="KW-0963">Cytoplasm</keyword>
<evidence type="ECO:0000256" key="4">
    <source>
        <dbReference type="ARBA" id="ARBA00022737"/>
    </source>
</evidence>
<evidence type="ECO:0000256" key="1">
    <source>
        <dbReference type="ARBA" id="ARBA00004496"/>
    </source>
</evidence>
<dbReference type="Ensembl" id="ENSVKKT00000024295.1">
    <property type="protein sequence ID" value="ENSVKKP00000023712.1"/>
    <property type="gene ID" value="ENSVKKG00000015657.1"/>
</dbReference>
<evidence type="ECO:0000256" key="5">
    <source>
        <dbReference type="ARBA" id="ARBA00022927"/>
    </source>
</evidence>
<keyword evidence="2" id="KW-0813">Transport</keyword>
<sequence length="1046" mass="114624">MNGSPGPSRQPPHNLVPSRCFGLLTPEHLEGPWLGKTAAGTCGGKWDWGKVADGWGPCCFATRSGSPPVGKVAAADASNPLSSRLKALVLSTLQQESDHKVSLSLAQLAAVILKYETVEKWPQVFQLIHPLPAFWLQVGLLLLHCALEADPDVFSSHSTELLRLFHQTLNSQDQPAALYYSLRSLTTLVSPCFPFLSLLTTPKQTQASEAMEVFDELMETEVGIIVQHFPAVFGFCLEVASNPALGNTLRVKALSCISFFIKFKGRAILRHKLLSPTLNALFPIMSAEPPPGQMDAEDEQAEEDMEDRAEVQTPKHYAAQVVDMLALHLPPEKLFPHLTPLMEPALLSPNPYHRKAGLMCLAVLAEGCGDHIRKKHLKPMLQVVCQALSDENQVVRNAALFALGQFSENLQPDIAEYADDIMHLLLRYLEGVHPGHTSHLAKAYYALENFVENLEGKIEPYLPALMERMLTTLSSPSSPRTKELAISAIGAIAQAARQSLLPYFETIMKHLREYLLTIREDLRPVQIQSTETLSVLASTMPKEAFLPLAEECCQLGLDICEKVDDSDLRKCAYSLFGSLSCVMEDSMAPYLPRITTLLLYTIKSTEGIEVRMCRARRTFSYFGSRTEGRFHVPACSVATRPSCSPHWDGWGGETRSQPEPAWKGLIGCGESTSGGSGVPPGPNTLLPFQCPHISVRKSAFEALGNFCISLSTLCKRDPSEPQASGLQKLLSLVLPVYIKGIRQDKERQLVMGVLEMLEKVLKSCQQQALQEPGRLAELCQVIREVLEKKVTACSSSPLPRSSSSRSPIQAEYDLMLLEYAGEVMPTLAKVAGGEAFAPYFAGFLPQFLNKLKPSCTCAEKSFAVGAMAETIDALGPASAPFVPRLLPVLMGAARDADREVRSNAIYGLGVLAQQSGAAMHEHYPKLLGLFSNVISQERKNRVADNVCGAIARMVMTHPEGVPIGQVFPALIRSLPLKEDFEEYKTVFHCISFIYEHDPQLVSLKSLQAVTMFLGKLSTRSPAEFQTAVVSLSPEASSSIHTALRSA</sequence>
<evidence type="ECO:0000313" key="9">
    <source>
        <dbReference type="Ensembl" id="ENSVKKP00000023712.1"/>
    </source>
</evidence>
<feature type="repeat" description="HEAT" evidence="7">
    <location>
        <begin position="380"/>
        <end position="416"/>
    </location>
</feature>
<dbReference type="Pfam" id="PF02985">
    <property type="entry name" value="HEAT"/>
    <property type="match status" value="1"/>
</dbReference>
<dbReference type="InterPro" id="IPR011989">
    <property type="entry name" value="ARM-like"/>
</dbReference>
<keyword evidence="10" id="KW-1185">Reference proteome</keyword>